<dbReference type="InterPro" id="IPR038770">
    <property type="entry name" value="Na+/solute_symporter_sf"/>
</dbReference>
<feature type="domain" description="Cation/H+ exchanger transmembrane" evidence="8">
    <location>
        <begin position="6"/>
        <end position="349"/>
    </location>
</feature>
<evidence type="ECO:0000256" key="6">
    <source>
        <dbReference type="ARBA" id="ARBA00023136"/>
    </source>
</evidence>
<keyword evidence="5 7" id="KW-1133">Transmembrane helix</keyword>
<dbReference type="Pfam" id="PF00999">
    <property type="entry name" value="Na_H_Exchanger"/>
    <property type="match status" value="1"/>
</dbReference>
<feature type="transmembrane region" description="Helical" evidence="7">
    <location>
        <begin position="113"/>
        <end position="132"/>
    </location>
</feature>
<name>A0A1M7Y3J8_9BACT</name>
<dbReference type="RefSeq" id="WP_073612950.1">
    <property type="nucleotide sequence ID" value="NZ_FRFE01000006.1"/>
</dbReference>
<feature type="transmembrane region" description="Helical" evidence="7">
    <location>
        <begin position="252"/>
        <end position="282"/>
    </location>
</feature>
<feature type="transmembrane region" description="Helical" evidence="7">
    <location>
        <begin position="198"/>
        <end position="215"/>
    </location>
</feature>
<dbReference type="Gene3D" id="3.40.50.720">
    <property type="entry name" value="NAD(P)-binding Rossmann-like Domain"/>
    <property type="match status" value="1"/>
</dbReference>
<dbReference type="InterPro" id="IPR036291">
    <property type="entry name" value="NAD(P)-bd_dom_sf"/>
</dbReference>
<dbReference type="OrthoDB" id="9781411at2"/>
<evidence type="ECO:0000259" key="8">
    <source>
        <dbReference type="Pfam" id="PF00999"/>
    </source>
</evidence>
<comment type="similarity">
    <text evidence="2">Belongs to the monovalent cation:proton antiporter 2 (CPA2) transporter (TC 2.A.37) family.</text>
</comment>
<dbReference type="Proteomes" id="UP000184603">
    <property type="component" value="Unassembled WGS sequence"/>
</dbReference>
<evidence type="ECO:0000313" key="11">
    <source>
        <dbReference type="Proteomes" id="UP000184603"/>
    </source>
</evidence>
<feature type="transmembrane region" description="Helical" evidence="7">
    <location>
        <begin position="170"/>
        <end position="186"/>
    </location>
</feature>
<dbReference type="GO" id="GO:0015297">
    <property type="term" value="F:antiporter activity"/>
    <property type="evidence" value="ECO:0007669"/>
    <property type="project" value="InterPro"/>
</dbReference>
<comment type="subcellular location">
    <subcellularLocation>
        <location evidence="1">Membrane</location>
        <topology evidence="1">Multi-pass membrane protein</topology>
    </subcellularLocation>
</comment>
<dbReference type="GO" id="GO:1902600">
    <property type="term" value="P:proton transmembrane transport"/>
    <property type="evidence" value="ECO:0007669"/>
    <property type="project" value="InterPro"/>
</dbReference>
<keyword evidence="4 7" id="KW-0812">Transmembrane</keyword>
<protein>
    <submittedName>
        <fullName evidence="10">Transporter, CPA2 family</fullName>
    </submittedName>
</protein>
<dbReference type="EMBL" id="FRFE01000006">
    <property type="protein sequence ID" value="SHO46768.1"/>
    <property type="molecule type" value="Genomic_DNA"/>
</dbReference>
<dbReference type="PANTHER" id="PTHR42751:SF1">
    <property type="entry name" value="CATION_PROTON ANTIPORTER YBAL-RELATED"/>
    <property type="match status" value="1"/>
</dbReference>
<evidence type="ECO:0000256" key="7">
    <source>
        <dbReference type="SAM" id="Phobius"/>
    </source>
</evidence>
<feature type="transmembrane region" description="Helical" evidence="7">
    <location>
        <begin position="144"/>
        <end position="164"/>
    </location>
</feature>
<proteinExistence type="inferred from homology"/>
<sequence length="533" mass="57903">MDPLMIVVAFLLGFLVRQVGLPPLVGYLAAGFVLNWLGFAGGETLHVFADLGVTLLLFSIGLKLDIKSLIRPEIWGGASIHALLTVTVLGVAVFCLSLAGVPFFSELDLPKSFLIAFALSFSSTVFAVKILEEKGEMGALHGRVAIGILIMQDIFAVLFLTFSLGKIPSIWALAVPVALLGLRPLLFTMMDRSGHGELLLLFGLFVALAVGAAGFELVGLKGDLGALIVGILLAKHEKSSELAKTLMGFKDLLLVGFFLTIGLSGVPTIAAIGVAAILVIAVPFKTTLFFMLLTRFKLRSRSSLLGSLSLANYSEFGLIVAAVGTAKGWLEPDWLVIIALALAVTFVIASPLNTMADMLYVKYREKLKKFETDTRHPDDQPIRPKGVSVAILGMGRLGTKAYDFMYEKYGDEVLGVDFGKDKVLEHRVAGRRVIHGDPTDPDFWKRIERQDIPAQIIMLTMPKHQANLSAARHLRGLGYEGCLAAVAHFDDQVEELRKSGVDAAFNFYNQAGLGFAEHAWSFLERSRQEELQG</sequence>
<evidence type="ECO:0000256" key="2">
    <source>
        <dbReference type="ARBA" id="ARBA00005551"/>
    </source>
</evidence>
<dbReference type="GO" id="GO:0016020">
    <property type="term" value="C:membrane"/>
    <property type="evidence" value="ECO:0007669"/>
    <property type="project" value="UniProtKB-SubCell"/>
</dbReference>
<dbReference type="InterPro" id="IPR006153">
    <property type="entry name" value="Cation/H_exchanger_TM"/>
</dbReference>
<dbReference type="GO" id="GO:0006813">
    <property type="term" value="P:potassium ion transport"/>
    <property type="evidence" value="ECO:0007669"/>
    <property type="project" value="InterPro"/>
</dbReference>
<dbReference type="InterPro" id="IPR003148">
    <property type="entry name" value="RCK_N"/>
</dbReference>
<keyword evidence="6 7" id="KW-0472">Membrane</keyword>
<feature type="transmembrane region" description="Helical" evidence="7">
    <location>
        <begin position="303"/>
        <end position="323"/>
    </location>
</feature>
<dbReference type="STRING" id="1121416.SAMN02745220_01631"/>
<evidence type="ECO:0000256" key="3">
    <source>
        <dbReference type="ARBA" id="ARBA00022448"/>
    </source>
</evidence>
<accession>A0A1M7Y3J8</accession>
<keyword evidence="3" id="KW-0813">Transport</keyword>
<feature type="transmembrane region" description="Helical" evidence="7">
    <location>
        <begin position="44"/>
        <end position="62"/>
    </location>
</feature>
<evidence type="ECO:0000256" key="5">
    <source>
        <dbReference type="ARBA" id="ARBA00022989"/>
    </source>
</evidence>
<dbReference type="Pfam" id="PF02254">
    <property type="entry name" value="TrkA_N"/>
    <property type="match status" value="1"/>
</dbReference>
<reference evidence="10 11" key="1">
    <citation type="submission" date="2016-12" db="EMBL/GenBank/DDBJ databases">
        <authorList>
            <person name="Song W.-J."/>
            <person name="Kurnit D.M."/>
        </authorList>
    </citation>
    <scope>NUCLEOTIDE SEQUENCE [LARGE SCALE GENOMIC DNA]</scope>
    <source>
        <strain evidence="10 11">DSM 18488</strain>
    </source>
</reference>
<organism evidence="10 11">
    <name type="scientific">Desulfopila aestuarii DSM 18488</name>
    <dbReference type="NCBI Taxonomy" id="1121416"/>
    <lineage>
        <taxon>Bacteria</taxon>
        <taxon>Pseudomonadati</taxon>
        <taxon>Thermodesulfobacteriota</taxon>
        <taxon>Desulfobulbia</taxon>
        <taxon>Desulfobulbales</taxon>
        <taxon>Desulfocapsaceae</taxon>
        <taxon>Desulfopila</taxon>
    </lineage>
</organism>
<dbReference type="Gene3D" id="1.20.1530.20">
    <property type="match status" value="1"/>
</dbReference>
<evidence type="ECO:0000259" key="9">
    <source>
        <dbReference type="Pfam" id="PF02254"/>
    </source>
</evidence>
<evidence type="ECO:0000256" key="4">
    <source>
        <dbReference type="ARBA" id="ARBA00022692"/>
    </source>
</evidence>
<gene>
    <name evidence="10" type="ORF">SAMN02745220_01631</name>
</gene>
<keyword evidence="11" id="KW-1185">Reference proteome</keyword>
<feature type="transmembrane region" description="Helical" evidence="7">
    <location>
        <begin position="335"/>
        <end position="360"/>
    </location>
</feature>
<dbReference type="AlphaFoldDB" id="A0A1M7Y3J8"/>
<feature type="domain" description="RCK N-terminal" evidence="9">
    <location>
        <begin position="389"/>
        <end position="506"/>
    </location>
</feature>
<dbReference type="PANTHER" id="PTHR42751">
    <property type="entry name" value="SODIUM/HYDROGEN EXCHANGER FAMILY/TRKA DOMAIN PROTEIN"/>
    <property type="match status" value="1"/>
</dbReference>
<evidence type="ECO:0000256" key="1">
    <source>
        <dbReference type="ARBA" id="ARBA00004141"/>
    </source>
</evidence>
<dbReference type="SUPFAM" id="SSF51735">
    <property type="entry name" value="NAD(P)-binding Rossmann-fold domains"/>
    <property type="match status" value="1"/>
</dbReference>
<feature type="transmembrane region" description="Helical" evidence="7">
    <location>
        <begin position="74"/>
        <end position="101"/>
    </location>
</feature>
<evidence type="ECO:0000313" key="10">
    <source>
        <dbReference type="EMBL" id="SHO46768.1"/>
    </source>
</evidence>